<dbReference type="InterPro" id="IPR012347">
    <property type="entry name" value="Ferritin-like"/>
</dbReference>
<reference evidence="2 3" key="1">
    <citation type="submission" date="2017-09" db="EMBL/GenBank/DDBJ databases">
        <title>Genomics of the genus Arcobacter.</title>
        <authorList>
            <person name="Perez-Cataluna A."/>
            <person name="Figueras M.J."/>
            <person name="Salas-Masso N."/>
        </authorList>
    </citation>
    <scope>NUCLEOTIDE SEQUENCE [LARGE SCALE GENOMIC DNA]</scope>
    <source>
        <strain evidence="2 3">F156-34</strain>
    </source>
</reference>
<dbReference type="Proteomes" id="UP000289718">
    <property type="component" value="Unassembled WGS sequence"/>
</dbReference>
<dbReference type="EMBL" id="NXIE01000006">
    <property type="protein sequence ID" value="RXK11707.1"/>
    <property type="molecule type" value="Genomic_DNA"/>
</dbReference>
<dbReference type="SUPFAM" id="SSF47240">
    <property type="entry name" value="Ferritin-like"/>
    <property type="match status" value="1"/>
</dbReference>
<organism evidence="2 3">
    <name type="scientific">Halarcobacter mediterraneus</name>
    <dbReference type="NCBI Taxonomy" id="2023153"/>
    <lineage>
        <taxon>Bacteria</taxon>
        <taxon>Pseudomonadati</taxon>
        <taxon>Campylobacterota</taxon>
        <taxon>Epsilonproteobacteria</taxon>
        <taxon>Campylobacterales</taxon>
        <taxon>Arcobacteraceae</taxon>
        <taxon>Halarcobacter</taxon>
    </lineage>
</organism>
<evidence type="ECO:0000313" key="3">
    <source>
        <dbReference type="Proteomes" id="UP000289718"/>
    </source>
</evidence>
<accession>A0A4Q1B1P2</accession>
<protein>
    <submittedName>
        <fullName evidence="2">DUF2202 domain-containing protein</fullName>
    </submittedName>
</protein>
<evidence type="ECO:0000256" key="1">
    <source>
        <dbReference type="SAM" id="Phobius"/>
    </source>
</evidence>
<dbReference type="OrthoDB" id="573482at2"/>
<keyword evidence="1" id="KW-1133">Transmembrane helix</keyword>
<dbReference type="CDD" id="cd01048">
    <property type="entry name" value="Ferritin_like_AB2"/>
    <property type="match status" value="1"/>
</dbReference>
<dbReference type="Gene3D" id="1.20.1260.10">
    <property type="match status" value="1"/>
</dbReference>
<gene>
    <name evidence="2" type="ORF">CP965_13140</name>
</gene>
<keyword evidence="1" id="KW-0812">Transmembrane</keyword>
<dbReference type="InterPro" id="IPR019243">
    <property type="entry name" value="DUF2202"/>
</dbReference>
<dbReference type="RefSeq" id="WP_129062569.1">
    <property type="nucleotide sequence ID" value="NZ_NXIE01000006.1"/>
</dbReference>
<evidence type="ECO:0000313" key="2">
    <source>
        <dbReference type="EMBL" id="RXK11707.1"/>
    </source>
</evidence>
<dbReference type="AlphaFoldDB" id="A0A4Q1B1P2"/>
<name>A0A4Q1B1P2_9BACT</name>
<feature type="transmembrane region" description="Helical" evidence="1">
    <location>
        <begin position="201"/>
        <end position="221"/>
    </location>
</feature>
<keyword evidence="3" id="KW-1185">Reference proteome</keyword>
<proteinExistence type="predicted"/>
<dbReference type="InterPro" id="IPR009078">
    <property type="entry name" value="Ferritin-like_SF"/>
</dbReference>
<sequence length="227" mass="25820">METNFDEDLLVGQRIDLNNEQEVRSQILRIAVYDEFKAYETYSAIIEKFGSLLPFINIREAEARHYSALIVLLEKYQVPVPVNNWADKVEVPNSYIEACELGVAGEIKNIAMYENLLQHAEDEDIKDVLYKLQAASYNNHLPAFRDCVIKYYTSSSNNQTSGFNQDLLMEKLGEYQGLFDDLMSGNVDQNKLAELFSKLNISMLGGAAFGAALIAFFNVYLEKNNKE</sequence>
<comment type="caution">
    <text evidence="2">The sequence shown here is derived from an EMBL/GenBank/DDBJ whole genome shotgun (WGS) entry which is preliminary data.</text>
</comment>
<keyword evidence="1" id="KW-0472">Membrane</keyword>